<organism evidence="2 3">
    <name type="scientific">Ladona fulva</name>
    <name type="common">Scarce chaser dragonfly</name>
    <name type="synonym">Libellula fulva</name>
    <dbReference type="NCBI Taxonomy" id="123851"/>
    <lineage>
        <taxon>Eukaryota</taxon>
        <taxon>Metazoa</taxon>
        <taxon>Ecdysozoa</taxon>
        <taxon>Arthropoda</taxon>
        <taxon>Hexapoda</taxon>
        <taxon>Insecta</taxon>
        <taxon>Pterygota</taxon>
        <taxon>Palaeoptera</taxon>
        <taxon>Odonata</taxon>
        <taxon>Epiprocta</taxon>
        <taxon>Anisoptera</taxon>
        <taxon>Libelluloidea</taxon>
        <taxon>Libellulidae</taxon>
        <taxon>Ladona</taxon>
    </lineage>
</organism>
<reference evidence="2" key="2">
    <citation type="submission" date="2017-10" db="EMBL/GenBank/DDBJ databases">
        <title>Ladona fulva Genome sequencing and assembly.</title>
        <authorList>
            <person name="Murali S."/>
            <person name="Richards S."/>
            <person name="Bandaranaike D."/>
            <person name="Bellair M."/>
            <person name="Blankenburg K."/>
            <person name="Chao H."/>
            <person name="Dinh H."/>
            <person name="Doddapaneni H."/>
            <person name="Dugan-Rocha S."/>
            <person name="Elkadiri S."/>
            <person name="Gnanaolivu R."/>
            <person name="Hernandez B."/>
            <person name="Skinner E."/>
            <person name="Javaid M."/>
            <person name="Lee S."/>
            <person name="Li M."/>
            <person name="Ming W."/>
            <person name="Munidasa M."/>
            <person name="Muniz J."/>
            <person name="Nguyen L."/>
            <person name="Hughes D."/>
            <person name="Osuji N."/>
            <person name="Pu L.-L."/>
            <person name="Puazo M."/>
            <person name="Qu C."/>
            <person name="Quiroz J."/>
            <person name="Raj R."/>
            <person name="Weissenberger G."/>
            <person name="Xin Y."/>
            <person name="Zou X."/>
            <person name="Han Y."/>
            <person name="Worley K."/>
            <person name="Muzny D."/>
            <person name="Gibbs R."/>
        </authorList>
    </citation>
    <scope>NUCLEOTIDE SEQUENCE</scope>
    <source>
        <strain evidence="2">Sampled in the wild</strain>
    </source>
</reference>
<gene>
    <name evidence="2" type="ORF">J437_LFUL005354</name>
</gene>
<accession>A0A8K0JZD7</accession>
<protein>
    <submittedName>
        <fullName evidence="2">Uncharacterized protein</fullName>
    </submittedName>
</protein>
<reference evidence="2" key="1">
    <citation type="submission" date="2013-04" db="EMBL/GenBank/DDBJ databases">
        <authorList>
            <person name="Qu J."/>
            <person name="Murali S.C."/>
            <person name="Bandaranaike D."/>
            <person name="Bellair M."/>
            <person name="Blankenburg K."/>
            <person name="Chao H."/>
            <person name="Dinh H."/>
            <person name="Doddapaneni H."/>
            <person name="Downs B."/>
            <person name="Dugan-Rocha S."/>
            <person name="Elkadiri S."/>
            <person name="Gnanaolivu R.D."/>
            <person name="Hernandez B."/>
            <person name="Javaid M."/>
            <person name="Jayaseelan J.C."/>
            <person name="Lee S."/>
            <person name="Li M."/>
            <person name="Ming W."/>
            <person name="Munidasa M."/>
            <person name="Muniz J."/>
            <person name="Nguyen L."/>
            <person name="Ongeri F."/>
            <person name="Osuji N."/>
            <person name="Pu L.-L."/>
            <person name="Puazo M."/>
            <person name="Qu C."/>
            <person name="Quiroz J."/>
            <person name="Raj R."/>
            <person name="Weissenberger G."/>
            <person name="Xin Y."/>
            <person name="Zou X."/>
            <person name="Han Y."/>
            <person name="Richards S."/>
            <person name="Worley K."/>
            <person name="Muzny D."/>
            <person name="Gibbs R."/>
        </authorList>
    </citation>
    <scope>NUCLEOTIDE SEQUENCE</scope>
    <source>
        <strain evidence="2">Sampled in the wild</strain>
    </source>
</reference>
<keyword evidence="3" id="KW-1185">Reference proteome</keyword>
<dbReference type="EMBL" id="KZ308235">
    <property type="protein sequence ID" value="KAG8225339.1"/>
    <property type="molecule type" value="Genomic_DNA"/>
</dbReference>
<proteinExistence type="predicted"/>
<evidence type="ECO:0000313" key="3">
    <source>
        <dbReference type="Proteomes" id="UP000792457"/>
    </source>
</evidence>
<dbReference type="AlphaFoldDB" id="A0A8K0JZD7"/>
<keyword evidence="1" id="KW-0732">Signal</keyword>
<name>A0A8K0JZD7_LADFU</name>
<evidence type="ECO:0000256" key="1">
    <source>
        <dbReference type="SAM" id="SignalP"/>
    </source>
</evidence>
<comment type="caution">
    <text evidence="2">The sequence shown here is derived from an EMBL/GenBank/DDBJ whole genome shotgun (WGS) entry which is preliminary data.</text>
</comment>
<dbReference type="Proteomes" id="UP000792457">
    <property type="component" value="Unassembled WGS sequence"/>
</dbReference>
<sequence length="97" mass="10617">MKFLVSFLLLVICLASVAKATEQEEKHSGAPKEKRGVLFPPVAFAPAVVRVPVAHTHIVRVPYYPPVVTHHFHPPPGIRVLKGVPATISMHDIMGTH</sequence>
<feature type="chain" id="PRO_5035465069" evidence="1">
    <location>
        <begin position="21"/>
        <end position="97"/>
    </location>
</feature>
<feature type="signal peptide" evidence="1">
    <location>
        <begin position="1"/>
        <end position="20"/>
    </location>
</feature>
<evidence type="ECO:0000313" key="2">
    <source>
        <dbReference type="EMBL" id="KAG8225339.1"/>
    </source>
</evidence>